<dbReference type="Proteomes" id="UP000028511">
    <property type="component" value="Unassembled WGS sequence"/>
</dbReference>
<dbReference type="Pfam" id="PF06790">
    <property type="entry name" value="UPF0259"/>
    <property type="match status" value="1"/>
</dbReference>
<comment type="subcellular location">
    <subcellularLocation>
        <location evidence="1">Cell inner membrane</location>
        <topology evidence="1">Multi-pass membrane protein</topology>
    </subcellularLocation>
    <subcellularLocation>
        <location evidence="7">Cell membrane</location>
        <topology evidence="7">Multi-pass membrane protein</topology>
    </subcellularLocation>
</comment>
<evidence type="ECO:0000256" key="2">
    <source>
        <dbReference type="ARBA" id="ARBA00005633"/>
    </source>
</evidence>
<evidence type="ECO:0000256" key="1">
    <source>
        <dbReference type="ARBA" id="ARBA00004429"/>
    </source>
</evidence>
<sequence length="252" mass="28061">MPITANILYRDSFNFFKNQLLNIFILSVLAALVAALLEHLLMPDGEQLKLLVEIQNAFKESGNTGVKNFVAQLTPEEQLMFLRTAFGILFSNIFGSTLLTANVLLLINAISNRHQTNALHASKSSIGSLPKMFLLMFICTLLIQLGYALMFIPGILLSIAFAFAPVFLLEKGRGVFSSMQESWKLAFANLRLLAPAILLWFAIKLIIALGFARMPDIVLSILNNLLSSILLIYLFRLYMLTKSQNKSANGMQ</sequence>
<evidence type="ECO:0000256" key="3">
    <source>
        <dbReference type="ARBA" id="ARBA00022475"/>
    </source>
</evidence>
<dbReference type="RefSeq" id="WP_038214873.1">
    <property type="nucleotide sequence ID" value="NZ_CAWLWN010000111.1"/>
</dbReference>
<keyword evidence="5 7" id="KW-1133">Transmembrane helix</keyword>
<reference evidence="8" key="1">
    <citation type="submission" date="2013-07" db="EMBL/GenBank/DDBJ databases">
        <title>Sub-species coevolution in mutualistic symbiosis.</title>
        <authorList>
            <person name="Murfin K."/>
            <person name="Klassen J."/>
            <person name="Lee M."/>
            <person name="Forst S."/>
            <person name="Stock P."/>
            <person name="Goodrich-Blair H."/>
        </authorList>
    </citation>
    <scope>NUCLEOTIDE SEQUENCE [LARGE SCALE GENOMIC DNA]</scope>
    <source>
        <strain evidence="8">Puntauvense</strain>
    </source>
</reference>
<gene>
    <name evidence="8" type="primary">yciC</name>
    <name evidence="8" type="ORF">XBP1_1210002</name>
</gene>
<dbReference type="GO" id="GO:0005886">
    <property type="term" value="C:plasma membrane"/>
    <property type="evidence" value="ECO:0007669"/>
    <property type="project" value="UniProtKB-SubCell"/>
</dbReference>
<comment type="caution">
    <text evidence="8">The sequence shown here is derived from an EMBL/GenBank/DDBJ whole genome shotgun (WGS) entry which is preliminary data.</text>
</comment>
<dbReference type="InterPro" id="IPR009627">
    <property type="entry name" value="UPF0259"/>
</dbReference>
<dbReference type="NCBIfam" id="NF002774">
    <property type="entry name" value="PRK02868.1"/>
    <property type="match status" value="1"/>
</dbReference>
<feature type="transmembrane region" description="Helical" evidence="7">
    <location>
        <begin position="85"/>
        <end position="107"/>
    </location>
</feature>
<evidence type="ECO:0000256" key="7">
    <source>
        <dbReference type="HAMAP-Rule" id="MF_01067"/>
    </source>
</evidence>
<organism evidence="8">
    <name type="scientific">Xenorhabdus bovienii str. puntauvense</name>
    <dbReference type="NCBI Taxonomy" id="1398201"/>
    <lineage>
        <taxon>Bacteria</taxon>
        <taxon>Pseudomonadati</taxon>
        <taxon>Pseudomonadota</taxon>
        <taxon>Gammaproteobacteria</taxon>
        <taxon>Enterobacterales</taxon>
        <taxon>Morganellaceae</taxon>
        <taxon>Xenorhabdus</taxon>
    </lineage>
</organism>
<proteinExistence type="inferred from homology"/>
<evidence type="ECO:0000256" key="6">
    <source>
        <dbReference type="ARBA" id="ARBA00023136"/>
    </source>
</evidence>
<evidence type="ECO:0000256" key="4">
    <source>
        <dbReference type="ARBA" id="ARBA00022692"/>
    </source>
</evidence>
<feature type="transmembrane region" description="Helical" evidence="7">
    <location>
        <begin position="190"/>
        <end position="211"/>
    </location>
</feature>
<evidence type="ECO:0000313" key="8">
    <source>
        <dbReference type="EMBL" id="CDG95326.1"/>
    </source>
</evidence>
<name>A0A077MZU4_XENBV</name>
<keyword evidence="4 7" id="KW-0812">Transmembrane</keyword>
<feature type="transmembrane region" description="Helical" evidence="7">
    <location>
        <begin position="128"/>
        <end position="145"/>
    </location>
</feature>
<dbReference type="HOGENOM" id="CLU_073287_0_0_6"/>
<comment type="similarity">
    <text evidence="2 7">Belongs to the UPF0259 family.</text>
</comment>
<evidence type="ECO:0000256" key="5">
    <source>
        <dbReference type="ARBA" id="ARBA00022989"/>
    </source>
</evidence>
<dbReference type="HAMAP" id="MF_01067">
    <property type="entry name" value="UPF0259"/>
    <property type="match status" value="1"/>
</dbReference>
<dbReference type="AlphaFoldDB" id="A0A077MZU4"/>
<feature type="transmembrane region" description="Helical" evidence="7">
    <location>
        <begin position="20"/>
        <end position="41"/>
    </location>
</feature>
<keyword evidence="6 7" id="KW-0472">Membrane</keyword>
<accession>A0A077MZU4</accession>
<protein>
    <recommendedName>
        <fullName evidence="7">UPF0259 membrane protein XBP1_1210002</fullName>
    </recommendedName>
</protein>
<feature type="transmembrane region" description="Helical" evidence="7">
    <location>
        <begin position="217"/>
        <end position="238"/>
    </location>
</feature>
<dbReference type="EMBL" id="CBSW010000026">
    <property type="protein sequence ID" value="CDG95326.1"/>
    <property type="molecule type" value="Genomic_DNA"/>
</dbReference>
<keyword evidence="3 7" id="KW-1003">Cell membrane</keyword>
<feature type="transmembrane region" description="Helical" evidence="7">
    <location>
        <begin position="151"/>
        <end position="169"/>
    </location>
</feature>